<evidence type="ECO:0000256" key="8">
    <source>
        <dbReference type="SAM" id="MobiDB-lite"/>
    </source>
</evidence>
<dbReference type="PANTHER" id="PTHR33398:SF1">
    <property type="entry name" value="SMALL RIBOSOMAL SUBUNIT PROTEIN BS20C"/>
    <property type="match status" value="1"/>
</dbReference>
<dbReference type="GO" id="GO:0006412">
    <property type="term" value="P:translation"/>
    <property type="evidence" value="ECO:0007669"/>
    <property type="project" value="UniProtKB-UniRule"/>
</dbReference>
<evidence type="ECO:0000256" key="1">
    <source>
        <dbReference type="ARBA" id="ARBA00007634"/>
    </source>
</evidence>
<evidence type="ECO:0000256" key="7">
    <source>
        <dbReference type="HAMAP-Rule" id="MF_00500"/>
    </source>
</evidence>
<proteinExistence type="inferred from homology"/>
<evidence type="ECO:0000256" key="2">
    <source>
        <dbReference type="ARBA" id="ARBA00022730"/>
    </source>
</evidence>
<dbReference type="GO" id="GO:0015935">
    <property type="term" value="C:small ribosomal subunit"/>
    <property type="evidence" value="ECO:0007669"/>
    <property type="project" value="TreeGrafter"/>
</dbReference>
<evidence type="ECO:0000256" key="4">
    <source>
        <dbReference type="ARBA" id="ARBA00022980"/>
    </source>
</evidence>
<comment type="function">
    <text evidence="7">Binds directly to 16S ribosomal RNA.</text>
</comment>
<dbReference type="InterPro" id="IPR002583">
    <property type="entry name" value="Ribosomal_bS20"/>
</dbReference>
<feature type="region of interest" description="Disordered" evidence="8">
    <location>
        <begin position="65"/>
        <end position="110"/>
    </location>
</feature>
<comment type="similarity">
    <text evidence="1 7">Belongs to the bacterial ribosomal protein bS20 family.</text>
</comment>
<protein>
    <recommendedName>
        <fullName evidence="6 7">Small ribosomal subunit protein bS20</fullName>
    </recommendedName>
</protein>
<evidence type="ECO:0000256" key="5">
    <source>
        <dbReference type="ARBA" id="ARBA00023274"/>
    </source>
</evidence>
<dbReference type="InterPro" id="IPR036510">
    <property type="entry name" value="Ribosomal_bS20_sf"/>
</dbReference>
<comment type="caution">
    <text evidence="9">The sequence shown here is derived from an EMBL/GenBank/DDBJ whole genome shotgun (WGS) entry which is preliminary data.</text>
</comment>
<dbReference type="EMBL" id="MEVA01000001">
    <property type="protein sequence ID" value="OGC47944.1"/>
    <property type="molecule type" value="Genomic_DNA"/>
</dbReference>
<reference evidence="9 10" key="1">
    <citation type="journal article" date="2016" name="Nat. Commun.">
        <title>Thousands of microbial genomes shed light on interconnected biogeochemical processes in an aquifer system.</title>
        <authorList>
            <person name="Anantharaman K."/>
            <person name="Brown C.T."/>
            <person name="Hug L.A."/>
            <person name="Sharon I."/>
            <person name="Castelle C.J."/>
            <person name="Probst A.J."/>
            <person name="Thomas B.C."/>
            <person name="Singh A."/>
            <person name="Wilkins M.J."/>
            <person name="Karaoz U."/>
            <person name="Brodie E.L."/>
            <person name="Williams K.H."/>
            <person name="Hubbard S.S."/>
            <person name="Banfield J.F."/>
        </authorList>
    </citation>
    <scope>NUCLEOTIDE SEQUENCE [LARGE SCALE GENOMIC DNA]</scope>
</reference>
<feature type="compositionally biased region" description="Basic residues" evidence="8">
    <location>
        <begin position="9"/>
        <end position="20"/>
    </location>
</feature>
<dbReference type="AlphaFoldDB" id="A0A1F4USL6"/>
<dbReference type="GO" id="GO:0070181">
    <property type="term" value="F:small ribosomal subunit rRNA binding"/>
    <property type="evidence" value="ECO:0007669"/>
    <property type="project" value="TreeGrafter"/>
</dbReference>
<keyword evidence="4 7" id="KW-0689">Ribosomal protein</keyword>
<evidence type="ECO:0000313" key="9">
    <source>
        <dbReference type="EMBL" id="OGC47944.1"/>
    </source>
</evidence>
<evidence type="ECO:0000256" key="3">
    <source>
        <dbReference type="ARBA" id="ARBA00022884"/>
    </source>
</evidence>
<dbReference type="STRING" id="1802617.A2886_01445"/>
<dbReference type="GO" id="GO:0003735">
    <property type="term" value="F:structural constituent of ribosome"/>
    <property type="evidence" value="ECO:0007669"/>
    <property type="project" value="InterPro"/>
</dbReference>
<evidence type="ECO:0000313" key="10">
    <source>
        <dbReference type="Proteomes" id="UP000176608"/>
    </source>
</evidence>
<accession>A0A1F4USL6</accession>
<keyword evidence="5 7" id="KW-0687">Ribonucleoprotein</keyword>
<feature type="compositionally biased region" description="Basic residues" evidence="8">
    <location>
        <begin position="70"/>
        <end position="93"/>
    </location>
</feature>
<name>A0A1F4USL6_UNCKA</name>
<dbReference type="Pfam" id="PF01649">
    <property type="entry name" value="Ribosomal_S20p"/>
    <property type="match status" value="1"/>
</dbReference>
<feature type="region of interest" description="Disordered" evidence="8">
    <location>
        <begin position="1"/>
        <end position="22"/>
    </location>
</feature>
<dbReference type="NCBIfam" id="TIGR00029">
    <property type="entry name" value="S20"/>
    <property type="match status" value="1"/>
</dbReference>
<keyword evidence="2 7" id="KW-0699">rRNA-binding</keyword>
<sequence length="110" mass="12238">MANTQSAKKAIRGSARKHTHNAFWREKVKTAIKNIRGLIKDGKADAKLLSENLTILQKTLDKAVKEKSIHKNKANRLKSRYANKISAHKKPAKPAKAETTKPAKSKKKSA</sequence>
<keyword evidence="3 7" id="KW-0694">RNA-binding</keyword>
<organism evidence="9 10">
    <name type="scientific">candidate division WWE3 bacterium RIFCSPHIGHO2_01_FULL_42_13</name>
    <dbReference type="NCBI Taxonomy" id="1802617"/>
    <lineage>
        <taxon>Bacteria</taxon>
        <taxon>Katanobacteria</taxon>
    </lineage>
</organism>
<dbReference type="HAMAP" id="MF_00500">
    <property type="entry name" value="Ribosomal_bS20"/>
    <property type="match status" value="1"/>
</dbReference>
<gene>
    <name evidence="7" type="primary">rpsT</name>
    <name evidence="9" type="ORF">A2886_01445</name>
</gene>
<dbReference type="Proteomes" id="UP000176608">
    <property type="component" value="Unassembled WGS sequence"/>
</dbReference>
<dbReference type="GO" id="GO:0005829">
    <property type="term" value="C:cytosol"/>
    <property type="evidence" value="ECO:0007669"/>
    <property type="project" value="TreeGrafter"/>
</dbReference>
<dbReference type="PANTHER" id="PTHR33398">
    <property type="entry name" value="30S RIBOSOMAL PROTEIN S20"/>
    <property type="match status" value="1"/>
</dbReference>
<evidence type="ECO:0000256" key="6">
    <source>
        <dbReference type="ARBA" id="ARBA00035136"/>
    </source>
</evidence>
<dbReference type="Gene3D" id="1.20.58.110">
    <property type="entry name" value="Ribosomal protein S20"/>
    <property type="match status" value="1"/>
</dbReference>
<dbReference type="SUPFAM" id="SSF46992">
    <property type="entry name" value="Ribosomal protein S20"/>
    <property type="match status" value="1"/>
</dbReference>